<dbReference type="EMBL" id="JBBNAF010000007">
    <property type="protein sequence ID" value="KAK9128657.1"/>
    <property type="molecule type" value="Genomic_DNA"/>
</dbReference>
<dbReference type="Proteomes" id="UP001420932">
    <property type="component" value="Unassembled WGS sequence"/>
</dbReference>
<keyword evidence="2" id="KW-1185">Reference proteome</keyword>
<sequence length="161" mass="17696">MGLPGKGADGSYSLSSTFPPVAPLVLLGMGHSFVVLLFSSSNGPFSLDSDDLDVASSLSSSPIHRSSSIDIGFLCPHENSALLWLREKGLFTLAPPDQGIDGEWIDGSRVIVYEWNEKGNRLNTGNANWKKRWSCCQEYNENAPPCHRGWHVCFNDGYTLY</sequence>
<proteinExistence type="predicted"/>
<dbReference type="PANTHER" id="PTHR35106">
    <property type="entry name" value="BNAA07G25190D PROTEIN"/>
    <property type="match status" value="1"/>
</dbReference>
<evidence type="ECO:0000313" key="2">
    <source>
        <dbReference type="Proteomes" id="UP001420932"/>
    </source>
</evidence>
<protein>
    <submittedName>
        <fullName evidence="1">Uncharacterized protein</fullName>
    </submittedName>
</protein>
<reference evidence="1 2" key="1">
    <citation type="submission" date="2024-01" db="EMBL/GenBank/DDBJ databases">
        <title>Genome assemblies of Stephania.</title>
        <authorList>
            <person name="Yang L."/>
        </authorList>
    </citation>
    <scope>NUCLEOTIDE SEQUENCE [LARGE SCALE GENOMIC DNA]</scope>
    <source>
        <strain evidence="1">YNDBR</strain>
        <tissue evidence="1">Leaf</tissue>
    </source>
</reference>
<organism evidence="1 2">
    <name type="scientific">Stephania yunnanensis</name>
    <dbReference type="NCBI Taxonomy" id="152371"/>
    <lineage>
        <taxon>Eukaryota</taxon>
        <taxon>Viridiplantae</taxon>
        <taxon>Streptophyta</taxon>
        <taxon>Embryophyta</taxon>
        <taxon>Tracheophyta</taxon>
        <taxon>Spermatophyta</taxon>
        <taxon>Magnoliopsida</taxon>
        <taxon>Ranunculales</taxon>
        <taxon>Menispermaceae</taxon>
        <taxon>Menispermoideae</taxon>
        <taxon>Cissampelideae</taxon>
        <taxon>Stephania</taxon>
    </lineage>
</organism>
<dbReference type="PANTHER" id="PTHR35106:SF4">
    <property type="entry name" value="OS09G0485800 PROTEIN"/>
    <property type="match status" value="1"/>
</dbReference>
<name>A0AAP0J9A7_9MAGN</name>
<evidence type="ECO:0000313" key="1">
    <source>
        <dbReference type="EMBL" id="KAK9128657.1"/>
    </source>
</evidence>
<comment type="caution">
    <text evidence="1">The sequence shown here is derived from an EMBL/GenBank/DDBJ whole genome shotgun (WGS) entry which is preliminary data.</text>
</comment>
<dbReference type="AlphaFoldDB" id="A0AAP0J9A7"/>
<gene>
    <name evidence="1" type="ORF">Syun_017454</name>
</gene>
<accession>A0AAP0J9A7</accession>